<evidence type="ECO:0000313" key="8">
    <source>
        <dbReference type="EMBL" id="MFC5565524.1"/>
    </source>
</evidence>
<dbReference type="EMBL" id="JBHSNA010000002">
    <property type="protein sequence ID" value="MFC5565524.1"/>
    <property type="molecule type" value="Genomic_DNA"/>
</dbReference>
<dbReference type="PANTHER" id="PTHR43646">
    <property type="entry name" value="GLYCOSYLTRANSFERASE"/>
    <property type="match status" value="1"/>
</dbReference>
<accession>A0ABW0S9F2</accession>
<evidence type="ECO:0000256" key="5">
    <source>
        <dbReference type="ARBA" id="ARBA00023136"/>
    </source>
</evidence>
<dbReference type="Pfam" id="PF00535">
    <property type="entry name" value="Glycos_transf_2"/>
    <property type="match status" value="1"/>
</dbReference>
<keyword evidence="4 8" id="KW-0808">Transferase</keyword>
<reference evidence="9" key="1">
    <citation type="journal article" date="2019" name="Int. J. Syst. Evol. Microbiol.">
        <title>The Global Catalogue of Microorganisms (GCM) 10K type strain sequencing project: providing services to taxonomists for standard genome sequencing and annotation.</title>
        <authorList>
            <consortium name="The Broad Institute Genomics Platform"/>
            <consortium name="The Broad Institute Genome Sequencing Center for Infectious Disease"/>
            <person name="Wu L."/>
            <person name="Ma J."/>
        </authorList>
    </citation>
    <scope>NUCLEOTIDE SEQUENCE [LARGE SCALE GENOMIC DNA]</scope>
    <source>
        <strain evidence="9">KACC 11588</strain>
    </source>
</reference>
<dbReference type="InterPro" id="IPR001173">
    <property type="entry name" value="Glyco_trans_2-like"/>
</dbReference>
<dbReference type="Gene3D" id="3.90.550.10">
    <property type="entry name" value="Spore Coat Polysaccharide Biosynthesis Protein SpsA, Chain A"/>
    <property type="match status" value="1"/>
</dbReference>
<keyword evidence="3 8" id="KW-0328">Glycosyltransferase</keyword>
<evidence type="ECO:0000256" key="1">
    <source>
        <dbReference type="ARBA" id="ARBA00004236"/>
    </source>
</evidence>
<dbReference type="SUPFAM" id="SSF53448">
    <property type="entry name" value="Nucleotide-diphospho-sugar transferases"/>
    <property type="match status" value="1"/>
</dbReference>
<keyword evidence="2" id="KW-1003">Cell membrane</keyword>
<dbReference type="Proteomes" id="UP001596056">
    <property type="component" value="Unassembled WGS sequence"/>
</dbReference>
<protein>
    <submittedName>
        <fullName evidence="8">Glycosyltransferase family 2 protein</fullName>
        <ecNumber evidence="8">2.4.-.-</ecNumber>
    </submittedName>
</protein>
<evidence type="ECO:0000256" key="4">
    <source>
        <dbReference type="ARBA" id="ARBA00022679"/>
    </source>
</evidence>
<gene>
    <name evidence="8" type="ORF">ACFPOC_03725</name>
</gene>
<organism evidence="8 9">
    <name type="scientific">Rubellimicrobium aerolatum</name>
    <dbReference type="NCBI Taxonomy" id="490979"/>
    <lineage>
        <taxon>Bacteria</taxon>
        <taxon>Pseudomonadati</taxon>
        <taxon>Pseudomonadota</taxon>
        <taxon>Alphaproteobacteria</taxon>
        <taxon>Rhodobacterales</taxon>
        <taxon>Roseobacteraceae</taxon>
        <taxon>Rubellimicrobium</taxon>
    </lineage>
</organism>
<feature type="transmembrane region" description="Helical" evidence="6">
    <location>
        <begin position="331"/>
        <end position="353"/>
    </location>
</feature>
<evidence type="ECO:0000256" key="6">
    <source>
        <dbReference type="SAM" id="Phobius"/>
    </source>
</evidence>
<dbReference type="InterPro" id="IPR029044">
    <property type="entry name" value="Nucleotide-diphossugar_trans"/>
</dbReference>
<evidence type="ECO:0000313" key="9">
    <source>
        <dbReference type="Proteomes" id="UP001596056"/>
    </source>
</evidence>
<feature type="transmembrane region" description="Helical" evidence="6">
    <location>
        <begin position="308"/>
        <end position="325"/>
    </location>
</feature>
<comment type="subcellular location">
    <subcellularLocation>
        <location evidence="1">Cell membrane</location>
    </subcellularLocation>
</comment>
<keyword evidence="6" id="KW-1133">Transmembrane helix</keyword>
<keyword evidence="6" id="KW-0812">Transmembrane</keyword>
<keyword evidence="5 6" id="KW-0472">Membrane</keyword>
<dbReference type="EC" id="2.4.-.-" evidence="8"/>
<sequence>MMLELAILSLLLAGLYAGMTFANLRAYRPPPASRGGLRQVSVLIPARDEEANIRPLLETVLASKDVELEVVVLDDDSSDGTAEAVRRFAAADSRVRLVRGAPLPPGWIGKSHACCQLSLAARHSLLVYVDADVRLHPEALARLAAFVEQERLGLASGFPRQITGTLGEKVAIPQIFVVLLGYLPLGLARRQPTDPRFAAACGQVLAVTRPAYDAAGGHSGIRRSIHDGLSLARAVRRAGFATDLCDLTGLASCRMYRTWSALWAGFSKNAREGMATRTALPLWTLLLGGGHLLPLLLLPWADGLASRAALAAAVLAWAAAAATALRMRASWVSVVLHPVGVAVTLAIQWSALLRGRRRSPAVWRGRSYDV</sequence>
<evidence type="ECO:0000259" key="7">
    <source>
        <dbReference type="Pfam" id="PF00535"/>
    </source>
</evidence>
<feature type="transmembrane region" description="Helical" evidence="6">
    <location>
        <begin position="280"/>
        <end position="301"/>
    </location>
</feature>
<evidence type="ECO:0000256" key="2">
    <source>
        <dbReference type="ARBA" id="ARBA00022475"/>
    </source>
</evidence>
<feature type="domain" description="Glycosyltransferase 2-like" evidence="7">
    <location>
        <begin position="41"/>
        <end position="173"/>
    </location>
</feature>
<keyword evidence="9" id="KW-1185">Reference proteome</keyword>
<proteinExistence type="predicted"/>
<dbReference type="PANTHER" id="PTHR43646:SF2">
    <property type="entry name" value="GLYCOSYLTRANSFERASE 2-LIKE DOMAIN-CONTAINING PROTEIN"/>
    <property type="match status" value="1"/>
</dbReference>
<comment type="caution">
    <text evidence="8">The sequence shown here is derived from an EMBL/GenBank/DDBJ whole genome shotgun (WGS) entry which is preliminary data.</text>
</comment>
<evidence type="ECO:0000256" key="3">
    <source>
        <dbReference type="ARBA" id="ARBA00022676"/>
    </source>
</evidence>
<dbReference type="RefSeq" id="WP_209837989.1">
    <property type="nucleotide sequence ID" value="NZ_JAGGJP010000002.1"/>
</dbReference>
<dbReference type="GO" id="GO:0016757">
    <property type="term" value="F:glycosyltransferase activity"/>
    <property type="evidence" value="ECO:0007669"/>
    <property type="project" value="UniProtKB-KW"/>
</dbReference>
<name>A0ABW0S9F2_9RHOB</name>